<protein>
    <recommendedName>
        <fullName evidence="4">DUF3159 domain-containing protein</fullName>
    </recommendedName>
</protein>
<dbReference type="NCBIfam" id="NF041646">
    <property type="entry name" value="VC0807_fam"/>
    <property type="match status" value="1"/>
</dbReference>
<proteinExistence type="predicted"/>
<accession>A0ABP7J4K1</accession>
<organism evidence="2 3">
    <name type="scientific">Sphaerisporangium flaviroseum</name>
    <dbReference type="NCBI Taxonomy" id="509199"/>
    <lineage>
        <taxon>Bacteria</taxon>
        <taxon>Bacillati</taxon>
        <taxon>Actinomycetota</taxon>
        <taxon>Actinomycetes</taxon>
        <taxon>Streptosporangiales</taxon>
        <taxon>Streptosporangiaceae</taxon>
        <taxon>Sphaerisporangium</taxon>
    </lineage>
</organism>
<sequence length="215" mass="23817">MLLIDLAIPIGLYYLLRAAGLSYQASLVISSLVPGLSATTDLARGRRPDGLAVFMTVMMLLSFAVSLISGSARFMLAKDGWLTVVTGVWMLASARTDQPLTFPFARLLLERRVGPGKQSWDVLWRRAPGFRRIWRVCTVLWGIGLVLDAVVRVVMAYTLPVDVVPGLNAAQYVVFLLLMQVVTNLYLVPAGLYNPRSRVYEFDPEVPVPDSHPVR</sequence>
<reference evidence="3" key="1">
    <citation type="journal article" date="2019" name="Int. J. Syst. Evol. Microbiol.">
        <title>The Global Catalogue of Microorganisms (GCM) 10K type strain sequencing project: providing services to taxonomists for standard genome sequencing and annotation.</title>
        <authorList>
            <consortium name="The Broad Institute Genomics Platform"/>
            <consortium name="The Broad Institute Genome Sequencing Center for Infectious Disease"/>
            <person name="Wu L."/>
            <person name="Ma J."/>
        </authorList>
    </citation>
    <scope>NUCLEOTIDE SEQUENCE [LARGE SCALE GENOMIC DNA]</scope>
    <source>
        <strain evidence="3">JCM 16908</strain>
    </source>
</reference>
<keyword evidence="1" id="KW-0472">Membrane</keyword>
<name>A0ABP7J4K1_9ACTN</name>
<feature type="transmembrane region" description="Helical" evidence="1">
    <location>
        <begin position="133"/>
        <end position="157"/>
    </location>
</feature>
<feature type="transmembrane region" description="Helical" evidence="1">
    <location>
        <begin position="169"/>
        <end position="188"/>
    </location>
</feature>
<comment type="caution">
    <text evidence="2">The sequence shown here is derived from an EMBL/GenBank/DDBJ whole genome shotgun (WGS) entry which is preliminary data.</text>
</comment>
<keyword evidence="1" id="KW-0812">Transmembrane</keyword>
<dbReference type="Proteomes" id="UP001500888">
    <property type="component" value="Unassembled WGS sequence"/>
</dbReference>
<evidence type="ECO:0008006" key="4">
    <source>
        <dbReference type="Google" id="ProtNLM"/>
    </source>
</evidence>
<dbReference type="EMBL" id="BAAAZR010000036">
    <property type="protein sequence ID" value="GAA3834748.1"/>
    <property type="molecule type" value="Genomic_DNA"/>
</dbReference>
<feature type="transmembrane region" description="Helical" evidence="1">
    <location>
        <begin position="50"/>
        <end position="68"/>
    </location>
</feature>
<keyword evidence="3" id="KW-1185">Reference proteome</keyword>
<feature type="transmembrane region" description="Helical" evidence="1">
    <location>
        <begin position="12"/>
        <end position="30"/>
    </location>
</feature>
<gene>
    <name evidence="2" type="ORF">GCM10022226_65340</name>
</gene>
<keyword evidence="1" id="KW-1133">Transmembrane helix</keyword>
<evidence type="ECO:0000256" key="1">
    <source>
        <dbReference type="SAM" id="Phobius"/>
    </source>
</evidence>
<evidence type="ECO:0000313" key="2">
    <source>
        <dbReference type="EMBL" id="GAA3834748.1"/>
    </source>
</evidence>
<evidence type="ECO:0000313" key="3">
    <source>
        <dbReference type="Proteomes" id="UP001500888"/>
    </source>
</evidence>